<evidence type="ECO:0000256" key="1">
    <source>
        <dbReference type="SAM" id="MobiDB-lite"/>
    </source>
</evidence>
<feature type="region of interest" description="Disordered" evidence="1">
    <location>
        <begin position="100"/>
        <end position="120"/>
    </location>
</feature>
<organism evidence="2 3">
    <name type="scientific">Anabarilius grahami</name>
    <name type="common">Kanglang fish</name>
    <name type="synonym">Barilius grahami</name>
    <dbReference type="NCBI Taxonomy" id="495550"/>
    <lineage>
        <taxon>Eukaryota</taxon>
        <taxon>Metazoa</taxon>
        <taxon>Chordata</taxon>
        <taxon>Craniata</taxon>
        <taxon>Vertebrata</taxon>
        <taxon>Euteleostomi</taxon>
        <taxon>Actinopterygii</taxon>
        <taxon>Neopterygii</taxon>
        <taxon>Teleostei</taxon>
        <taxon>Ostariophysi</taxon>
        <taxon>Cypriniformes</taxon>
        <taxon>Xenocyprididae</taxon>
        <taxon>Xenocypridinae</taxon>
        <taxon>Xenocypridinae incertae sedis</taxon>
        <taxon>Anabarilius</taxon>
    </lineage>
</organism>
<dbReference type="Proteomes" id="UP000281406">
    <property type="component" value="Unassembled WGS sequence"/>
</dbReference>
<keyword evidence="3" id="KW-1185">Reference proteome</keyword>
<dbReference type="EMBL" id="RJVU01021200">
    <property type="protein sequence ID" value="ROL50289.1"/>
    <property type="molecule type" value="Genomic_DNA"/>
</dbReference>
<evidence type="ECO:0000313" key="3">
    <source>
        <dbReference type="Proteomes" id="UP000281406"/>
    </source>
</evidence>
<evidence type="ECO:0000313" key="2">
    <source>
        <dbReference type="EMBL" id="ROL50289.1"/>
    </source>
</evidence>
<accession>A0A3N0YVS8</accession>
<reference evidence="2 3" key="1">
    <citation type="submission" date="2018-10" db="EMBL/GenBank/DDBJ databases">
        <title>Genome assembly for a Yunnan-Guizhou Plateau 3E fish, Anabarilius grahami (Regan), and its evolutionary and genetic applications.</title>
        <authorList>
            <person name="Jiang W."/>
        </authorList>
    </citation>
    <scope>NUCLEOTIDE SEQUENCE [LARGE SCALE GENOMIC DNA]</scope>
    <source>
        <strain evidence="2">AG-KIZ</strain>
        <tissue evidence="2">Muscle</tissue>
    </source>
</reference>
<proteinExistence type="predicted"/>
<comment type="caution">
    <text evidence="2">The sequence shown here is derived from an EMBL/GenBank/DDBJ whole genome shotgun (WGS) entry which is preliminary data.</text>
</comment>
<protein>
    <submittedName>
        <fullName evidence="2">Uncharacterized protein</fullName>
    </submittedName>
</protein>
<sequence>MWGMAALKSFLMAVHLEENKTRSTSSPRNPHTLRLLSPHAALWLARSHRIDGHEDVYKRHSVPSGSGVNRPSGVLHYGMEVMGGGFSCPTETIEKELRLAASPSWKDRKDRGRKQGKKTA</sequence>
<dbReference type="AlphaFoldDB" id="A0A3N0YVS8"/>
<feature type="compositionally biased region" description="Basic residues" evidence="1">
    <location>
        <begin position="111"/>
        <end position="120"/>
    </location>
</feature>
<name>A0A3N0YVS8_ANAGA</name>
<gene>
    <name evidence="2" type="ORF">DPX16_19093</name>
</gene>